<protein>
    <recommendedName>
        <fullName evidence="4">MYXO-CTERM domain-containing protein</fullName>
    </recommendedName>
</protein>
<name>A0ABT5DTM2_9BACT</name>
<dbReference type="RefSeq" id="WP_272084523.1">
    <property type="nucleotide sequence ID" value="NZ_JAQNDL010000001.1"/>
</dbReference>
<proteinExistence type="predicted"/>
<sequence length="348" mass="37974">MRRTWTGLGLGVALFVAPWGYARACSCGRDIVGAGRLYLGAGDVLPPDATGFPWFGPESLVGAPERVKLVRIDGKRRVPVKFTIVKQSEIEFIVPAQRLEPGQIFEVTVRESDRATDSRQYWRDKSELPPIDFTTRVTIGAEPLRLTGVSLRVGEPTNGTAKVAASGSCWEEFAAVEKPLRVELPPELEPMRDYLLYTTSVDGLTWDHAPSLCASIDPGRTWAGEAGTDKLFAVCGPRDKHAVDDTKLLGRQRQFPQPGPHRVEVRVATPDYAQVLTTAAITVEFSCPAKEAAPAQPAASTPPPRPANEPAQQPEPPAREARGCAIGEPGFAWVLGLLGLGRRRRRRR</sequence>
<evidence type="ECO:0000313" key="3">
    <source>
        <dbReference type="Proteomes" id="UP001221686"/>
    </source>
</evidence>
<organism evidence="2 3">
    <name type="scientific">Nannocystis bainbridge</name>
    <dbReference type="NCBI Taxonomy" id="2995303"/>
    <lineage>
        <taxon>Bacteria</taxon>
        <taxon>Pseudomonadati</taxon>
        <taxon>Myxococcota</taxon>
        <taxon>Polyangia</taxon>
        <taxon>Nannocystales</taxon>
        <taxon>Nannocystaceae</taxon>
        <taxon>Nannocystis</taxon>
    </lineage>
</organism>
<keyword evidence="3" id="KW-1185">Reference proteome</keyword>
<evidence type="ECO:0008006" key="4">
    <source>
        <dbReference type="Google" id="ProtNLM"/>
    </source>
</evidence>
<dbReference type="EMBL" id="JAQNDL010000001">
    <property type="protein sequence ID" value="MDC0716073.1"/>
    <property type="molecule type" value="Genomic_DNA"/>
</dbReference>
<reference evidence="2 3" key="1">
    <citation type="submission" date="2022-11" db="EMBL/GenBank/DDBJ databases">
        <title>Minimal conservation of predation-associated metabolite biosynthetic gene clusters underscores biosynthetic potential of Myxococcota including descriptions for ten novel species: Archangium lansinium sp. nov., Myxococcus landrumus sp. nov., Nannocystis bai.</title>
        <authorList>
            <person name="Ahearne A."/>
            <person name="Stevens C."/>
            <person name="Dowd S."/>
        </authorList>
    </citation>
    <scope>NUCLEOTIDE SEQUENCE [LARGE SCALE GENOMIC DNA]</scope>
    <source>
        <strain evidence="2 3">BB15-2</strain>
    </source>
</reference>
<dbReference type="Proteomes" id="UP001221686">
    <property type="component" value="Unassembled WGS sequence"/>
</dbReference>
<evidence type="ECO:0000256" key="1">
    <source>
        <dbReference type="SAM" id="MobiDB-lite"/>
    </source>
</evidence>
<feature type="region of interest" description="Disordered" evidence="1">
    <location>
        <begin position="292"/>
        <end position="323"/>
    </location>
</feature>
<gene>
    <name evidence="2" type="ORF">POL25_04155</name>
</gene>
<evidence type="ECO:0000313" key="2">
    <source>
        <dbReference type="EMBL" id="MDC0716073.1"/>
    </source>
</evidence>
<accession>A0ABT5DTM2</accession>
<comment type="caution">
    <text evidence="2">The sequence shown here is derived from an EMBL/GenBank/DDBJ whole genome shotgun (WGS) entry which is preliminary data.</text>
</comment>